<dbReference type="GeneID" id="63861828"/>
<organism evidence="2 3">
    <name type="scientific">Aspergillus fijiensis CBS 313.89</name>
    <dbReference type="NCBI Taxonomy" id="1448319"/>
    <lineage>
        <taxon>Eukaryota</taxon>
        <taxon>Fungi</taxon>
        <taxon>Dikarya</taxon>
        <taxon>Ascomycota</taxon>
        <taxon>Pezizomycotina</taxon>
        <taxon>Eurotiomycetes</taxon>
        <taxon>Eurotiomycetidae</taxon>
        <taxon>Eurotiales</taxon>
        <taxon>Aspergillaceae</taxon>
        <taxon>Aspergillus</taxon>
    </lineage>
</organism>
<keyword evidence="1" id="KW-0472">Membrane</keyword>
<feature type="transmembrane region" description="Helical" evidence="1">
    <location>
        <begin position="26"/>
        <end position="49"/>
    </location>
</feature>
<dbReference type="VEuPathDB" id="FungiDB:BO72DRAFT_447269"/>
<keyword evidence="1" id="KW-0812">Transmembrane</keyword>
<accession>A0A8G1RQ59</accession>
<name>A0A8G1RQ59_9EURO</name>
<evidence type="ECO:0000256" key="1">
    <source>
        <dbReference type="SAM" id="Phobius"/>
    </source>
</evidence>
<reference evidence="2 3" key="1">
    <citation type="submission" date="2018-02" db="EMBL/GenBank/DDBJ databases">
        <title>The genomes of Aspergillus section Nigri reveals drivers in fungal speciation.</title>
        <authorList>
            <consortium name="DOE Joint Genome Institute"/>
            <person name="Vesth T.C."/>
            <person name="Nybo J."/>
            <person name="Theobald S."/>
            <person name="Brandl J."/>
            <person name="Frisvad J.C."/>
            <person name="Nielsen K.F."/>
            <person name="Lyhne E.K."/>
            <person name="Kogle M.E."/>
            <person name="Kuo A."/>
            <person name="Riley R."/>
            <person name="Clum A."/>
            <person name="Nolan M."/>
            <person name="Lipzen A."/>
            <person name="Salamov A."/>
            <person name="Henrissat B."/>
            <person name="Wiebenga A."/>
            <person name="De vries R.P."/>
            <person name="Grigoriev I.V."/>
            <person name="Mortensen U.H."/>
            <person name="Andersen M.R."/>
            <person name="Baker S.E."/>
        </authorList>
    </citation>
    <scope>NUCLEOTIDE SEQUENCE [LARGE SCALE GENOMIC DNA]</scope>
    <source>
        <strain evidence="2 3">CBS 313.89</strain>
    </source>
</reference>
<dbReference type="OrthoDB" id="10650424at2759"/>
<dbReference type="AlphaFoldDB" id="A0A8G1RQ59"/>
<dbReference type="Proteomes" id="UP000249789">
    <property type="component" value="Unassembled WGS sequence"/>
</dbReference>
<dbReference type="EMBL" id="KZ824638">
    <property type="protein sequence ID" value="RAK78217.1"/>
    <property type="molecule type" value="Genomic_DNA"/>
</dbReference>
<evidence type="ECO:0000313" key="2">
    <source>
        <dbReference type="EMBL" id="RAK78217.1"/>
    </source>
</evidence>
<evidence type="ECO:0000313" key="3">
    <source>
        <dbReference type="Proteomes" id="UP000249789"/>
    </source>
</evidence>
<keyword evidence="3" id="KW-1185">Reference proteome</keyword>
<gene>
    <name evidence="2" type="ORF">BO72DRAFT_447269</name>
</gene>
<keyword evidence="1" id="KW-1133">Transmembrane helix</keyword>
<proteinExistence type="predicted"/>
<protein>
    <submittedName>
        <fullName evidence="2">Uncharacterized protein</fullName>
    </submittedName>
</protein>
<sequence length="78" mass="8631">MGNQSITPYCNYGGTAILTAQRFAHLIYICMHAMCAWVTTLFFGCLLILEALVPLTVETLPGSKAQSRSRERSLHPLC</sequence>
<dbReference type="RefSeq" id="XP_040802227.1">
    <property type="nucleotide sequence ID" value="XM_040944495.1"/>
</dbReference>